<organism evidence="1 2">
    <name type="scientific">Diphasiastrum complanatum</name>
    <name type="common">Issler's clubmoss</name>
    <name type="synonym">Lycopodium complanatum</name>
    <dbReference type="NCBI Taxonomy" id="34168"/>
    <lineage>
        <taxon>Eukaryota</taxon>
        <taxon>Viridiplantae</taxon>
        <taxon>Streptophyta</taxon>
        <taxon>Embryophyta</taxon>
        <taxon>Tracheophyta</taxon>
        <taxon>Lycopodiopsida</taxon>
        <taxon>Lycopodiales</taxon>
        <taxon>Lycopodiaceae</taxon>
        <taxon>Lycopodioideae</taxon>
        <taxon>Diphasiastrum</taxon>
    </lineage>
</organism>
<protein>
    <submittedName>
        <fullName evidence="1">Uncharacterized protein</fullName>
    </submittedName>
</protein>
<evidence type="ECO:0000313" key="2">
    <source>
        <dbReference type="Proteomes" id="UP001162992"/>
    </source>
</evidence>
<keyword evidence="2" id="KW-1185">Reference proteome</keyword>
<accession>A0ACC2CUZ0</accession>
<reference evidence="2" key="1">
    <citation type="journal article" date="2024" name="Proc. Natl. Acad. Sci. U.S.A.">
        <title>Extraordinary preservation of gene collinearity over three hundred million years revealed in homosporous lycophytes.</title>
        <authorList>
            <person name="Li C."/>
            <person name="Wickell D."/>
            <person name="Kuo L.Y."/>
            <person name="Chen X."/>
            <person name="Nie B."/>
            <person name="Liao X."/>
            <person name="Peng D."/>
            <person name="Ji J."/>
            <person name="Jenkins J."/>
            <person name="Williams M."/>
            <person name="Shu S."/>
            <person name="Plott C."/>
            <person name="Barry K."/>
            <person name="Rajasekar S."/>
            <person name="Grimwood J."/>
            <person name="Han X."/>
            <person name="Sun S."/>
            <person name="Hou Z."/>
            <person name="He W."/>
            <person name="Dai G."/>
            <person name="Sun C."/>
            <person name="Schmutz J."/>
            <person name="Leebens-Mack J.H."/>
            <person name="Li F.W."/>
            <person name="Wang L."/>
        </authorList>
    </citation>
    <scope>NUCLEOTIDE SEQUENCE [LARGE SCALE GENOMIC DNA]</scope>
    <source>
        <strain evidence="2">cv. PW_Plant_1</strain>
    </source>
</reference>
<dbReference type="EMBL" id="CM055099">
    <property type="protein sequence ID" value="KAJ7545808.1"/>
    <property type="molecule type" value="Genomic_DNA"/>
</dbReference>
<gene>
    <name evidence="1" type="ORF">O6H91_08G011500</name>
</gene>
<sequence>METFITIAAFLAVMVVASCFHVSHAQSHSHVSHWKRAHATFYGESTDTSGTMGQGACGYDNLYIQGLGFTSALSPVLFREGASCGGCYEIKCSDDNRWCNAGNPSVTITVTHTCSPADPNDGIYGGDVFYAHFNMSKPAFSQISSRGAGYVPVLYRRVPCKKQGGIEFTLNGNRLSNLVLVSNVAGEGEVSAMSVKGNQTGWISMKRKWGQNWECDTALVGQSLSFQVTTSDGKQATSYNVVPSNWQFGQTFSGNQIY</sequence>
<dbReference type="Proteomes" id="UP001162992">
    <property type="component" value="Chromosome 8"/>
</dbReference>
<name>A0ACC2CUZ0_DIPCM</name>
<comment type="caution">
    <text evidence="1">The sequence shown here is derived from an EMBL/GenBank/DDBJ whole genome shotgun (WGS) entry which is preliminary data.</text>
</comment>
<evidence type="ECO:0000313" key="1">
    <source>
        <dbReference type="EMBL" id="KAJ7545808.1"/>
    </source>
</evidence>
<proteinExistence type="predicted"/>